<feature type="chain" id="PRO_5035462653" evidence="10">
    <location>
        <begin position="23"/>
        <end position="499"/>
    </location>
</feature>
<gene>
    <name evidence="11" type="ORF">FB567DRAFT_435594</name>
</gene>
<dbReference type="AlphaFoldDB" id="A0A8K0W3A0"/>
<keyword evidence="10" id="KW-0732">Signal</keyword>
<dbReference type="SUPFAM" id="SSF48264">
    <property type="entry name" value="Cytochrome P450"/>
    <property type="match status" value="1"/>
</dbReference>
<dbReference type="InterPro" id="IPR002974">
    <property type="entry name" value="Cyt_P450_E_CYP52_ascomycetes"/>
</dbReference>
<dbReference type="GO" id="GO:0016712">
    <property type="term" value="F:oxidoreductase activity, acting on paired donors, with incorporation or reduction of molecular oxygen, reduced flavin or flavoprotein as one donor, and incorporation of one atom of oxygen"/>
    <property type="evidence" value="ECO:0007669"/>
    <property type="project" value="InterPro"/>
</dbReference>
<evidence type="ECO:0000256" key="10">
    <source>
        <dbReference type="SAM" id="SignalP"/>
    </source>
</evidence>
<evidence type="ECO:0000313" key="12">
    <source>
        <dbReference type="Proteomes" id="UP000813461"/>
    </source>
</evidence>
<dbReference type="GO" id="GO:0005506">
    <property type="term" value="F:iron ion binding"/>
    <property type="evidence" value="ECO:0007669"/>
    <property type="project" value="InterPro"/>
</dbReference>
<dbReference type="InterPro" id="IPR036396">
    <property type="entry name" value="Cyt_P450_sf"/>
</dbReference>
<evidence type="ECO:0000256" key="1">
    <source>
        <dbReference type="ARBA" id="ARBA00001971"/>
    </source>
</evidence>
<dbReference type="InterPro" id="IPR017972">
    <property type="entry name" value="Cyt_P450_CS"/>
</dbReference>
<comment type="cofactor">
    <cofactor evidence="1 8">
        <name>heme</name>
        <dbReference type="ChEBI" id="CHEBI:30413"/>
    </cofactor>
</comment>
<comment type="caution">
    <text evidence="11">The sequence shown here is derived from an EMBL/GenBank/DDBJ whole genome shotgun (WGS) entry which is preliminary data.</text>
</comment>
<dbReference type="InterPro" id="IPR002402">
    <property type="entry name" value="Cyt_P450_E_grp-II"/>
</dbReference>
<evidence type="ECO:0000256" key="6">
    <source>
        <dbReference type="ARBA" id="ARBA00023004"/>
    </source>
</evidence>
<keyword evidence="12" id="KW-1185">Reference proteome</keyword>
<evidence type="ECO:0000256" key="7">
    <source>
        <dbReference type="ARBA" id="ARBA00023033"/>
    </source>
</evidence>
<dbReference type="EMBL" id="JAGMVJ010000003">
    <property type="protein sequence ID" value="KAH7092270.1"/>
    <property type="molecule type" value="Genomic_DNA"/>
</dbReference>
<keyword evidence="4 8" id="KW-0479">Metal-binding</keyword>
<dbReference type="Proteomes" id="UP000813461">
    <property type="component" value="Unassembled WGS sequence"/>
</dbReference>
<name>A0A8K0W3A0_9PLEO</name>
<dbReference type="Pfam" id="PF00067">
    <property type="entry name" value="p450"/>
    <property type="match status" value="1"/>
</dbReference>
<evidence type="ECO:0000313" key="11">
    <source>
        <dbReference type="EMBL" id="KAH7092270.1"/>
    </source>
</evidence>
<evidence type="ECO:0000256" key="3">
    <source>
        <dbReference type="ARBA" id="ARBA00022617"/>
    </source>
</evidence>
<dbReference type="CDD" id="cd11063">
    <property type="entry name" value="CYP52"/>
    <property type="match status" value="1"/>
</dbReference>
<evidence type="ECO:0000256" key="5">
    <source>
        <dbReference type="ARBA" id="ARBA00023002"/>
    </source>
</evidence>
<keyword evidence="6 8" id="KW-0408">Iron</keyword>
<dbReference type="PRINTS" id="PR00385">
    <property type="entry name" value="P450"/>
</dbReference>
<dbReference type="PANTHER" id="PTHR24287:SF17">
    <property type="entry name" value="P450, PUTATIVE (EUROFUNG)-RELATED"/>
    <property type="match status" value="1"/>
</dbReference>
<evidence type="ECO:0000256" key="4">
    <source>
        <dbReference type="ARBA" id="ARBA00022723"/>
    </source>
</evidence>
<evidence type="ECO:0000256" key="2">
    <source>
        <dbReference type="ARBA" id="ARBA00010617"/>
    </source>
</evidence>
<dbReference type="PRINTS" id="PR00464">
    <property type="entry name" value="EP450II"/>
</dbReference>
<keyword evidence="7 9" id="KW-0503">Monooxygenase</keyword>
<dbReference type="PRINTS" id="PR01239">
    <property type="entry name" value="EP450IICYP52"/>
</dbReference>
<reference evidence="11" key="1">
    <citation type="journal article" date="2021" name="Nat. Commun.">
        <title>Genetic determinants of endophytism in the Arabidopsis root mycobiome.</title>
        <authorList>
            <person name="Mesny F."/>
            <person name="Miyauchi S."/>
            <person name="Thiergart T."/>
            <person name="Pickel B."/>
            <person name="Atanasova L."/>
            <person name="Karlsson M."/>
            <person name="Huettel B."/>
            <person name="Barry K.W."/>
            <person name="Haridas S."/>
            <person name="Chen C."/>
            <person name="Bauer D."/>
            <person name="Andreopoulos W."/>
            <person name="Pangilinan J."/>
            <person name="LaButti K."/>
            <person name="Riley R."/>
            <person name="Lipzen A."/>
            <person name="Clum A."/>
            <person name="Drula E."/>
            <person name="Henrissat B."/>
            <person name="Kohler A."/>
            <person name="Grigoriev I.V."/>
            <person name="Martin F.M."/>
            <person name="Hacquard S."/>
        </authorList>
    </citation>
    <scope>NUCLEOTIDE SEQUENCE</scope>
    <source>
        <strain evidence="11">MPI-SDFR-AT-0120</strain>
    </source>
</reference>
<keyword evidence="5 9" id="KW-0560">Oxidoreductase</keyword>
<proteinExistence type="inferred from homology"/>
<dbReference type="GO" id="GO:0020037">
    <property type="term" value="F:heme binding"/>
    <property type="evidence" value="ECO:0007669"/>
    <property type="project" value="InterPro"/>
</dbReference>
<keyword evidence="3 8" id="KW-0349">Heme</keyword>
<dbReference type="PROSITE" id="PS00086">
    <property type="entry name" value="CYTOCHROME_P450"/>
    <property type="match status" value="1"/>
</dbReference>
<accession>A0A8K0W3A0</accession>
<organism evidence="11 12">
    <name type="scientific">Paraphoma chrysanthemicola</name>
    <dbReference type="NCBI Taxonomy" id="798071"/>
    <lineage>
        <taxon>Eukaryota</taxon>
        <taxon>Fungi</taxon>
        <taxon>Dikarya</taxon>
        <taxon>Ascomycota</taxon>
        <taxon>Pezizomycotina</taxon>
        <taxon>Dothideomycetes</taxon>
        <taxon>Pleosporomycetidae</taxon>
        <taxon>Pleosporales</taxon>
        <taxon>Pleosporineae</taxon>
        <taxon>Phaeosphaeriaceae</taxon>
        <taxon>Paraphoma</taxon>
    </lineage>
</organism>
<evidence type="ECO:0000256" key="8">
    <source>
        <dbReference type="PIRSR" id="PIRSR602402-1"/>
    </source>
</evidence>
<evidence type="ECO:0000256" key="9">
    <source>
        <dbReference type="RuleBase" id="RU000461"/>
    </source>
</evidence>
<dbReference type="InterPro" id="IPR047146">
    <property type="entry name" value="Cyt_P450_E_CYP52_fungi"/>
</dbReference>
<dbReference type="OrthoDB" id="1470350at2759"/>
<sequence>MTSFLPAILALAVLSLLQFSFSRLYNHYVFSIASSKLGCAAPKTLPSRDPLFGIDTVVSTFKSIKNHCRMRTAQKQTHLYGHTFQSFPFGRRVVMTVSPRNVQTVLSLEHEKFGVGPIRRPAEAMVGKGIISNDGKVWEHGRSMIRPAFARSQIADRGMFERHVGRLIALLPQDNSVVDLQPLFDKLILDASSEFIFGESFDSLLPDSPIDSQKFMDAFNTAQKGVGIRVILGKMKFLIMRDRKFQESCDIIKQYTRRHVDRALDRREERKKDNARKTVLVYELAEETTDRSDLTSQLLNVFFAGRDTPAVALTNLFFLLARHPKVWKRCKEEAQGLDKDDLSFEKLKSLRYIQHVINEAMRLLPPVAAQTRTCLTATTLPTGGGLSGNLPVYVVPGDTIAINFFTLHRDPSIFGPDPEAFRPERWTQVRPTWEFLPFGGGARHCPAQQLALFWVAYTFVRMLLGYNEIKNEDEVEEYVENMKLNMESHNGAKVSFVST</sequence>
<feature type="signal peptide" evidence="10">
    <location>
        <begin position="1"/>
        <end position="22"/>
    </location>
</feature>
<dbReference type="Gene3D" id="1.10.630.10">
    <property type="entry name" value="Cytochrome P450"/>
    <property type="match status" value="1"/>
</dbReference>
<protein>
    <submittedName>
        <fullName evidence="11">Cytochrome P450 alkane hydroxylase-like protein</fullName>
    </submittedName>
</protein>
<dbReference type="InterPro" id="IPR001128">
    <property type="entry name" value="Cyt_P450"/>
</dbReference>
<comment type="similarity">
    <text evidence="2 9">Belongs to the cytochrome P450 family.</text>
</comment>
<dbReference type="PANTHER" id="PTHR24287">
    <property type="entry name" value="P450, PUTATIVE (EUROFUNG)-RELATED"/>
    <property type="match status" value="1"/>
</dbReference>
<feature type="binding site" description="axial binding residue" evidence="8">
    <location>
        <position position="445"/>
    </location>
    <ligand>
        <name>heme</name>
        <dbReference type="ChEBI" id="CHEBI:30413"/>
    </ligand>
    <ligandPart>
        <name>Fe</name>
        <dbReference type="ChEBI" id="CHEBI:18248"/>
    </ligandPart>
</feature>